<dbReference type="Proteomes" id="UP000579153">
    <property type="component" value="Unassembled WGS sequence"/>
</dbReference>
<reference evidence="1 2" key="1">
    <citation type="submission" date="2020-08" db="EMBL/GenBank/DDBJ databases">
        <title>Sequencing the genomes of 1000 actinobacteria strains.</title>
        <authorList>
            <person name="Klenk H.-P."/>
        </authorList>
    </citation>
    <scope>NUCLEOTIDE SEQUENCE [LARGE SCALE GENOMIC DNA]</scope>
    <source>
        <strain evidence="1 2">DSM 45507</strain>
    </source>
</reference>
<gene>
    <name evidence="1" type="ORF">HD596_009911</name>
</gene>
<evidence type="ECO:0000313" key="2">
    <source>
        <dbReference type="Proteomes" id="UP000579153"/>
    </source>
</evidence>
<organism evidence="1 2">
    <name type="scientific">Nonomuraea jabiensis</name>
    <dbReference type="NCBI Taxonomy" id="882448"/>
    <lineage>
        <taxon>Bacteria</taxon>
        <taxon>Bacillati</taxon>
        <taxon>Actinomycetota</taxon>
        <taxon>Actinomycetes</taxon>
        <taxon>Streptosporangiales</taxon>
        <taxon>Streptosporangiaceae</taxon>
        <taxon>Nonomuraea</taxon>
    </lineage>
</organism>
<evidence type="ECO:0000313" key="1">
    <source>
        <dbReference type="EMBL" id="MBB5783155.1"/>
    </source>
</evidence>
<dbReference type="EMBL" id="JACHMB010000001">
    <property type="protein sequence ID" value="MBB5783155.1"/>
    <property type="molecule type" value="Genomic_DNA"/>
</dbReference>
<comment type="caution">
    <text evidence="1">The sequence shown here is derived from an EMBL/GenBank/DDBJ whole genome shotgun (WGS) entry which is preliminary data.</text>
</comment>
<sequence>MEERLPPLAADRDEDAKVRSMVMRGKRPVFKTVA</sequence>
<protein>
    <submittedName>
        <fullName evidence="1">Uncharacterized protein</fullName>
    </submittedName>
</protein>
<accession>A0A7W9GG15</accession>
<name>A0A7W9GG15_9ACTN</name>
<dbReference type="AlphaFoldDB" id="A0A7W9GG15"/>
<keyword evidence="2" id="KW-1185">Reference proteome</keyword>
<proteinExistence type="predicted"/>